<proteinExistence type="predicted"/>
<keyword evidence="1" id="KW-1133">Transmembrane helix</keyword>
<feature type="transmembrane region" description="Helical" evidence="1">
    <location>
        <begin position="167"/>
        <end position="188"/>
    </location>
</feature>
<keyword evidence="1" id="KW-0472">Membrane</keyword>
<dbReference type="RefSeq" id="WP_340485561.1">
    <property type="nucleotide sequence ID" value="NZ_JBBLYY010000079.1"/>
</dbReference>
<feature type="non-terminal residue" evidence="2">
    <location>
        <position position="197"/>
    </location>
</feature>
<keyword evidence="1" id="KW-0812">Transmembrane</keyword>
<feature type="transmembrane region" description="Helical" evidence="1">
    <location>
        <begin position="142"/>
        <end position="161"/>
    </location>
</feature>
<evidence type="ECO:0000313" key="3">
    <source>
        <dbReference type="Proteomes" id="UP001370299"/>
    </source>
</evidence>
<name>A0ABU8YFN6_9MICO</name>
<protein>
    <submittedName>
        <fullName evidence="2">Uncharacterized protein</fullName>
    </submittedName>
</protein>
<reference evidence="2 3" key="1">
    <citation type="submission" date="2024-03" db="EMBL/GenBank/DDBJ databases">
        <title>Whole genomes of four grape xylem sap localized bacterial endophytes.</title>
        <authorList>
            <person name="Kumar G."/>
            <person name="Savka M.A."/>
        </authorList>
    </citation>
    <scope>NUCLEOTIDE SEQUENCE [LARGE SCALE GENOMIC DNA]</scope>
    <source>
        <strain evidence="2 3">RIT_GXS8</strain>
    </source>
</reference>
<dbReference type="Proteomes" id="UP001370299">
    <property type="component" value="Unassembled WGS sequence"/>
</dbReference>
<feature type="transmembrane region" description="Helical" evidence="1">
    <location>
        <begin position="58"/>
        <end position="77"/>
    </location>
</feature>
<accession>A0ABU8YFN6</accession>
<gene>
    <name evidence="2" type="ORF">WMN62_17955</name>
</gene>
<sequence>MFKIGWQVYRERLPEVIGERIRRRMVLVGAIVAATAFVVLLFVGVLLDRLDEPVPGPAGVVVAVVVAAGFGCFGASMTPVGPKGWALPPIPGIGWRTQEAIARYYGRNPPAVDPQHRDAVLHGLLESRDQIVRFATRSFLQFASWVGLVLGTVVFVLTFPVDGDRMIVLLGVWFMWLVISSGTGVMGIRTLGRQEQL</sequence>
<feature type="transmembrane region" description="Helical" evidence="1">
    <location>
        <begin position="25"/>
        <end position="46"/>
    </location>
</feature>
<comment type="caution">
    <text evidence="2">The sequence shown here is derived from an EMBL/GenBank/DDBJ whole genome shotgun (WGS) entry which is preliminary data.</text>
</comment>
<dbReference type="EMBL" id="JBBLYY010000079">
    <property type="protein sequence ID" value="MEK0173366.1"/>
    <property type="molecule type" value="Genomic_DNA"/>
</dbReference>
<evidence type="ECO:0000256" key="1">
    <source>
        <dbReference type="SAM" id="Phobius"/>
    </source>
</evidence>
<organism evidence="2 3">
    <name type="scientific">Curtobacterium citreum</name>
    <dbReference type="NCBI Taxonomy" id="2036"/>
    <lineage>
        <taxon>Bacteria</taxon>
        <taxon>Bacillati</taxon>
        <taxon>Actinomycetota</taxon>
        <taxon>Actinomycetes</taxon>
        <taxon>Micrococcales</taxon>
        <taxon>Microbacteriaceae</taxon>
        <taxon>Curtobacterium</taxon>
    </lineage>
</organism>
<keyword evidence="3" id="KW-1185">Reference proteome</keyword>
<evidence type="ECO:0000313" key="2">
    <source>
        <dbReference type="EMBL" id="MEK0173366.1"/>
    </source>
</evidence>